<evidence type="ECO:0000313" key="2">
    <source>
        <dbReference type="Proteomes" id="UP000504635"/>
    </source>
</evidence>
<dbReference type="InterPro" id="IPR041588">
    <property type="entry name" value="Integrase_H2C2"/>
</dbReference>
<dbReference type="Pfam" id="PF05380">
    <property type="entry name" value="Peptidase_A17"/>
    <property type="match status" value="1"/>
</dbReference>
<dbReference type="RefSeq" id="XP_030750173.1">
    <property type="nucleotide sequence ID" value="XM_030894313.1"/>
</dbReference>
<dbReference type="PANTHER" id="PTHR47331">
    <property type="entry name" value="PHD-TYPE DOMAIN-CONTAINING PROTEIN"/>
    <property type="match status" value="1"/>
</dbReference>
<dbReference type="PROSITE" id="PS50994">
    <property type="entry name" value="INTEGRASE"/>
    <property type="match status" value="1"/>
</dbReference>
<dbReference type="Gene3D" id="2.40.70.10">
    <property type="entry name" value="Acid Proteases"/>
    <property type="match status" value="1"/>
</dbReference>
<dbReference type="RefSeq" id="XP_030758594.1">
    <property type="nucleotide sequence ID" value="XM_030902734.1"/>
</dbReference>
<gene>
    <name evidence="5" type="primary">LOC115891195</name>
    <name evidence="3" type="synonym">LOC115877961</name>
    <name evidence="4" type="synonym">LOC115884225</name>
</gene>
<evidence type="ECO:0000313" key="5">
    <source>
        <dbReference type="RefSeq" id="XP_030767466.1"/>
    </source>
</evidence>
<dbReference type="SUPFAM" id="SSF50630">
    <property type="entry name" value="Acid proteases"/>
    <property type="match status" value="1"/>
</dbReference>
<dbReference type="InterPro" id="IPR001584">
    <property type="entry name" value="Integrase_cat-core"/>
</dbReference>
<dbReference type="SUPFAM" id="SSF56672">
    <property type="entry name" value="DNA/RNA polymerases"/>
    <property type="match status" value="1"/>
</dbReference>
<accession>A0A6J2YWA1</accession>
<dbReference type="Pfam" id="PF00078">
    <property type="entry name" value="RVT_1"/>
    <property type="match status" value="1"/>
</dbReference>
<evidence type="ECO:0000313" key="3">
    <source>
        <dbReference type="RefSeq" id="XP_030750173.1"/>
    </source>
</evidence>
<dbReference type="GO" id="GO:0071897">
    <property type="term" value="P:DNA biosynthetic process"/>
    <property type="evidence" value="ECO:0007669"/>
    <property type="project" value="UniProtKB-ARBA"/>
</dbReference>
<dbReference type="OrthoDB" id="6761177at2759"/>
<name>A0A6J2YWA1_SITOR</name>
<dbReference type="PANTHER" id="PTHR47331:SF5">
    <property type="entry name" value="RIBONUCLEASE H"/>
    <property type="match status" value="1"/>
</dbReference>
<dbReference type="RefSeq" id="XP_030767466.1">
    <property type="nucleotide sequence ID" value="XM_030911606.1"/>
</dbReference>
<dbReference type="Pfam" id="PF17921">
    <property type="entry name" value="Integrase_H2C2"/>
    <property type="match status" value="1"/>
</dbReference>
<reference evidence="3 4" key="1">
    <citation type="submission" date="2025-04" db="UniProtKB">
        <authorList>
            <consortium name="RefSeq"/>
        </authorList>
    </citation>
    <scope>IDENTIFICATION</scope>
    <source>
        <tissue evidence="3 4">Gonads</tissue>
    </source>
</reference>
<dbReference type="Pfam" id="PF18701">
    <property type="entry name" value="DUF5641"/>
    <property type="match status" value="1"/>
</dbReference>
<evidence type="ECO:0000259" key="1">
    <source>
        <dbReference type="PROSITE" id="PS50994"/>
    </source>
</evidence>
<dbReference type="InterPro" id="IPR040676">
    <property type="entry name" value="DUF5641"/>
</dbReference>
<organism evidence="2 5">
    <name type="scientific">Sitophilus oryzae</name>
    <name type="common">Rice weevil</name>
    <name type="synonym">Curculio oryzae</name>
    <dbReference type="NCBI Taxonomy" id="7048"/>
    <lineage>
        <taxon>Eukaryota</taxon>
        <taxon>Metazoa</taxon>
        <taxon>Ecdysozoa</taxon>
        <taxon>Arthropoda</taxon>
        <taxon>Hexapoda</taxon>
        <taxon>Insecta</taxon>
        <taxon>Pterygota</taxon>
        <taxon>Neoptera</taxon>
        <taxon>Endopterygota</taxon>
        <taxon>Coleoptera</taxon>
        <taxon>Polyphaga</taxon>
        <taxon>Cucujiformia</taxon>
        <taxon>Curculionidae</taxon>
        <taxon>Dryophthorinae</taxon>
        <taxon>Sitophilus</taxon>
    </lineage>
</organism>
<dbReference type="GeneID" id="115891195"/>
<dbReference type="Proteomes" id="UP000504635">
    <property type="component" value="Unplaced"/>
</dbReference>
<dbReference type="GO" id="GO:0003676">
    <property type="term" value="F:nucleic acid binding"/>
    <property type="evidence" value="ECO:0007669"/>
    <property type="project" value="InterPro"/>
</dbReference>
<dbReference type="KEGG" id="soy:115891195"/>
<dbReference type="InterPro" id="IPR036397">
    <property type="entry name" value="RNaseH_sf"/>
</dbReference>
<dbReference type="KEGG" id="soy:115877961"/>
<dbReference type="KEGG" id="soy:115884225"/>
<keyword evidence="2" id="KW-1185">Reference proteome</keyword>
<feature type="domain" description="Integrase catalytic" evidence="1">
    <location>
        <begin position="1203"/>
        <end position="1397"/>
    </location>
</feature>
<evidence type="ECO:0000313" key="4">
    <source>
        <dbReference type="RefSeq" id="XP_030758594.1"/>
    </source>
</evidence>
<dbReference type="InterPro" id="IPR008042">
    <property type="entry name" value="Retrotrans_Pao"/>
</dbReference>
<proteinExistence type="predicted"/>
<dbReference type="InterPro" id="IPR012337">
    <property type="entry name" value="RNaseH-like_sf"/>
</dbReference>
<dbReference type="InterPro" id="IPR000477">
    <property type="entry name" value="RT_dom"/>
</dbReference>
<dbReference type="InterPro" id="IPR043502">
    <property type="entry name" value="DNA/RNA_pol_sf"/>
</dbReference>
<dbReference type="Gene3D" id="3.30.420.10">
    <property type="entry name" value="Ribonuclease H-like superfamily/Ribonuclease H"/>
    <property type="match status" value="1"/>
</dbReference>
<sequence length="1519" mass="175343">MDKNTRKEWEIFDYKGELPTMFDLNKFLKQRCDILEKLEVTNKGPQKEYENKNKYIERGPRVQQKFNAYSSYEKPGISCFYCKQNHTIFRCEKFLNLTIDKRSIEIRKLNLCSNCFRRSHELKDCRHSGCKKCGKYHNTLLHNPSVNATTIRQQATERGSETTARVTHDTDGDVHEAQVSGVATVSLNTEIFHDTGELVSREGKMESEDNETMHAMSSVYNNTYYVGSQVMLPTAIVKVVDSFGNLRECRALLDSGAQSNFISEKMSKLLNLELFRGNFCISGIGNGISKIKNKTSVKLFSCDETFSMTIECLIMQKITDNLPTISFDKTELEIPREIKLADPNFNVKGEIDLLIGSSVFWDLLCEGKLHVKKSRIIIQETRLGWVVGGVMELSRFTPEINNTVVGLSLDKMITRFWEIEEIGLEKVLSESDRYCEDHFTKNFQRTQEGNFVVSIPFKESIKKLGDSRERALQYFYSQEVRLEKKPELKREYIKFMNEYLSMGHMIEVKEGEFDNTVSYFLPHHAVVRDDSVTTKVRVVFNASMKTKSGLSLNDIQYCGPTLQDELLAIILRFRKYEYVMTADVSKMYRMILVNENDRSLQQIFWRPDASEEVKIYKLNTVTYGTASAPYLAVRCLWQLAKENSTNYPEASDSILKSFYMDDYIEGANSEMELLKLQCEVSNILAGAGFELRKWLCNKKDLCEKFRINEEIDSKIMTFGENESSKTLGVVWNACLDNIQFSVNIREYNVINKRSILSMISQIYDPLGLVSPIIIVGKLLMQKLWEAKIGWEDEIPSSIKSDWLTFKNNLTYLNDLEIPRRAMYLNYDIIELHGFSDASQKAYGCCIFIRSINKKGECISNLLCSKSRVAPIRQVTLPRLELCAALLLAKLAQKVIQHLNIKFNKICLWSDSQITLYWIQGPSNKWKTFVANRVSEIQQLTDATNWYYVKSADNPADLITRGTAATELLNNKFWWSGPEWLLNPSFEPTSFQGKDDFNFPNELPEQKIIVNLTIEHFDIISRFSKFSKLKRVFAYCLRFLWNVQCKKKNLIKRSGTLSIEELDHSVNELVKIVQKESFTTEYQRMQENLPISRKSTLLSLNPLMHNGIIRVGGRLQKSNHEFDKKHPIILPKNNLLTTLILTEEHRRLMHAGHTLLLSSVRDKFWPISGRNQVKKVIRNCVTCCRLNPKFNTYLMGDLPENRVNQYLPFYNTGCDFAGPFLLKDRMTRKPNLIRGYVCIFVCLATKAMHLEVLTDLTTSCFLATFKRFIGRRGKPLNIYTDNGKTFVGANRELKELFNFINNQYQQEDVKFYFTEQKICWHFIPARAPNFGGIWEAGVKSLKFHLKRVVGEAHLSYEDFATVLIQIEAILNSRPICPISPSPDQLNPLTPAHFLVGRSLVSLPEKSYIETSENRLTRFQRLQYIVQHFWKRWHQEYLHELQSRSKWKHGDPCPIKVGSMVLVSEANSPPLQWPMGCVQELHPGVDGVVRVVSVKFKNGVYKRPVTKLCLLPCDSSEPTKL</sequence>
<dbReference type="SUPFAM" id="SSF53098">
    <property type="entry name" value="Ribonuclease H-like"/>
    <property type="match status" value="1"/>
</dbReference>
<dbReference type="InterPro" id="IPR021109">
    <property type="entry name" value="Peptidase_aspartic_dom_sf"/>
</dbReference>
<dbReference type="GO" id="GO:0042575">
    <property type="term" value="C:DNA polymerase complex"/>
    <property type="evidence" value="ECO:0007669"/>
    <property type="project" value="UniProtKB-ARBA"/>
</dbReference>
<dbReference type="GO" id="GO:0015074">
    <property type="term" value="P:DNA integration"/>
    <property type="evidence" value="ECO:0007669"/>
    <property type="project" value="InterPro"/>
</dbReference>
<protein>
    <submittedName>
        <fullName evidence="3">Uncharacterized protein LOC115877961</fullName>
    </submittedName>
    <submittedName>
        <fullName evidence="4">Uncharacterized protein LOC115884225</fullName>
    </submittedName>
    <submittedName>
        <fullName evidence="5">Uncharacterized protein LOC115891195</fullName>
    </submittedName>
</protein>